<protein>
    <submittedName>
        <fullName evidence="2">Uncharacterized protein</fullName>
    </submittedName>
</protein>
<feature type="compositionally biased region" description="Gly residues" evidence="1">
    <location>
        <begin position="288"/>
        <end position="301"/>
    </location>
</feature>
<accession>A0A835XL77</accession>
<dbReference type="EMBL" id="JAEHOE010000132">
    <property type="protein sequence ID" value="KAG2485302.1"/>
    <property type="molecule type" value="Genomic_DNA"/>
</dbReference>
<comment type="caution">
    <text evidence="2">The sequence shown here is derived from an EMBL/GenBank/DDBJ whole genome shotgun (WGS) entry which is preliminary data.</text>
</comment>
<dbReference type="Proteomes" id="UP000612055">
    <property type="component" value="Unassembled WGS sequence"/>
</dbReference>
<keyword evidence="3" id="KW-1185">Reference proteome</keyword>
<feature type="compositionally biased region" description="Gly residues" evidence="1">
    <location>
        <begin position="250"/>
        <end position="260"/>
    </location>
</feature>
<feature type="compositionally biased region" description="Low complexity" evidence="1">
    <location>
        <begin position="80"/>
        <end position="121"/>
    </location>
</feature>
<evidence type="ECO:0000256" key="1">
    <source>
        <dbReference type="SAM" id="MobiDB-lite"/>
    </source>
</evidence>
<organism evidence="2 3">
    <name type="scientific">Edaphochlamys debaryana</name>
    <dbReference type="NCBI Taxonomy" id="47281"/>
    <lineage>
        <taxon>Eukaryota</taxon>
        <taxon>Viridiplantae</taxon>
        <taxon>Chlorophyta</taxon>
        <taxon>core chlorophytes</taxon>
        <taxon>Chlorophyceae</taxon>
        <taxon>CS clade</taxon>
        <taxon>Chlamydomonadales</taxon>
        <taxon>Chlamydomonadales incertae sedis</taxon>
        <taxon>Edaphochlamys</taxon>
    </lineage>
</organism>
<sequence length="365" mass="35150">MAPVAKVLGAGGLLAGLLAALSRLTRRKRKAPPQPAASEEGPSTSAAAQEGPRLRYPTAARTSFVLSRTLGLDGGRSSDVSCSAPGAASSSGGLLSRVLGRPSESLESGVSVSGETAASSTAGGGEEYDSSEEQDTAEGSPESRTSGYGKSDRARLVDMWIESALLVSRDLRLDKRHFDRTTRQNLKKMRPASAQLILSDIADRSWEGILDIAKEVHRLVSHAKAQDKFASSSASAGPGPNSSSGPGLQPTGGAGVGGGGGGGGGGVGVMGIVGPAGSSVGQAQAGPGSWGGASVGSGGGSVSRPGSGLLPGPGSTQGGVGAMGSGGGLGTGAGAGPGQAAVGGVSVTALLASGGRSGGGAAAVL</sequence>
<proteinExistence type="predicted"/>
<feature type="compositionally biased region" description="Gly residues" evidence="1">
    <location>
        <begin position="309"/>
        <end position="325"/>
    </location>
</feature>
<feature type="region of interest" description="Disordered" evidence="1">
    <location>
        <begin position="75"/>
        <end position="150"/>
    </location>
</feature>
<evidence type="ECO:0000313" key="2">
    <source>
        <dbReference type="EMBL" id="KAG2485302.1"/>
    </source>
</evidence>
<name>A0A835XL77_9CHLO</name>
<feature type="compositionally biased region" description="Low complexity" evidence="1">
    <location>
        <begin position="230"/>
        <end position="249"/>
    </location>
</feature>
<feature type="compositionally biased region" description="Acidic residues" evidence="1">
    <location>
        <begin position="126"/>
        <end position="136"/>
    </location>
</feature>
<dbReference type="AlphaFoldDB" id="A0A835XL77"/>
<feature type="region of interest" description="Disordered" evidence="1">
    <location>
        <begin position="230"/>
        <end position="260"/>
    </location>
</feature>
<dbReference type="OrthoDB" id="541104at2759"/>
<feature type="region of interest" description="Disordered" evidence="1">
    <location>
        <begin position="280"/>
        <end position="325"/>
    </location>
</feature>
<reference evidence="2" key="1">
    <citation type="journal article" date="2020" name="bioRxiv">
        <title>Comparative genomics of Chlamydomonas.</title>
        <authorList>
            <person name="Craig R.J."/>
            <person name="Hasan A.R."/>
            <person name="Ness R.W."/>
            <person name="Keightley P.D."/>
        </authorList>
    </citation>
    <scope>NUCLEOTIDE SEQUENCE</scope>
    <source>
        <strain evidence="2">CCAP 11/70</strain>
    </source>
</reference>
<feature type="region of interest" description="Disordered" evidence="1">
    <location>
        <begin position="26"/>
        <end position="59"/>
    </location>
</feature>
<gene>
    <name evidence="2" type="ORF">HYH03_015976</name>
</gene>
<evidence type="ECO:0000313" key="3">
    <source>
        <dbReference type="Proteomes" id="UP000612055"/>
    </source>
</evidence>